<dbReference type="Proteomes" id="UP001519921">
    <property type="component" value="Unassembled WGS sequence"/>
</dbReference>
<keyword evidence="9" id="KW-1185">Reference proteome</keyword>
<feature type="transmembrane region" description="Helical" evidence="7">
    <location>
        <begin position="120"/>
        <end position="141"/>
    </location>
</feature>
<gene>
    <name evidence="8" type="ORF">KYD98_02950</name>
</gene>
<reference evidence="8 9" key="1">
    <citation type="submission" date="2021-07" db="EMBL/GenBank/DDBJ databases">
        <title>Clostridium weizhouense sp. nov., an anaerobic bacterium isolated from activated sludge of Petroleum wastewater.</title>
        <authorList>
            <person name="Li Q."/>
        </authorList>
    </citation>
    <scope>NUCLEOTIDE SEQUENCE [LARGE SCALE GENOMIC DNA]</scope>
    <source>
        <strain evidence="8 9">YB-6</strain>
    </source>
</reference>
<comment type="subcellular location">
    <subcellularLocation>
        <location evidence="1">Cell membrane</location>
        <topology evidence="1">Multi-pass membrane protein</topology>
    </subcellularLocation>
</comment>
<dbReference type="PANTHER" id="PTHR30106:SF2">
    <property type="entry name" value="UPF0324 INNER MEMBRANE PROTEIN YEIH"/>
    <property type="match status" value="1"/>
</dbReference>
<feature type="transmembrane region" description="Helical" evidence="7">
    <location>
        <begin position="208"/>
        <end position="229"/>
    </location>
</feature>
<keyword evidence="6 7" id="KW-0472">Membrane</keyword>
<dbReference type="RefSeq" id="WP_219778098.1">
    <property type="nucleotide sequence ID" value="NZ_JAHXPT010000002.1"/>
</dbReference>
<feature type="transmembrane region" description="Helical" evidence="7">
    <location>
        <begin position="315"/>
        <end position="335"/>
    </location>
</feature>
<evidence type="ECO:0000256" key="2">
    <source>
        <dbReference type="ARBA" id="ARBA00007977"/>
    </source>
</evidence>
<feature type="transmembrane region" description="Helical" evidence="7">
    <location>
        <begin position="31"/>
        <end position="50"/>
    </location>
</feature>
<proteinExistence type="inferred from homology"/>
<feature type="transmembrane region" description="Helical" evidence="7">
    <location>
        <begin position="91"/>
        <end position="108"/>
    </location>
</feature>
<evidence type="ECO:0000313" key="9">
    <source>
        <dbReference type="Proteomes" id="UP001519921"/>
    </source>
</evidence>
<keyword evidence="4 7" id="KW-0812">Transmembrane</keyword>
<dbReference type="EMBL" id="JAHXPT010000002">
    <property type="protein sequence ID" value="MBW6409039.1"/>
    <property type="molecule type" value="Genomic_DNA"/>
</dbReference>
<feature type="transmembrane region" description="Helical" evidence="7">
    <location>
        <begin position="153"/>
        <end position="174"/>
    </location>
</feature>
<comment type="caution">
    <text evidence="8">The sequence shown here is derived from an EMBL/GenBank/DDBJ whole genome shotgun (WGS) entry which is preliminary data.</text>
</comment>
<evidence type="ECO:0000256" key="4">
    <source>
        <dbReference type="ARBA" id="ARBA00022692"/>
    </source>
</evidence>
<dbReference type="InterPro" id="IPR018383">
    <property type="entry name" value="UPF0324_pro"/>
</dbReference>
<protein>
    <submittedName>
        <fullName evidence="8">Sulfate exporter family transporter</fullName>
    </submittedName>
</protein>
<feature type="transmembrane region" description="Helical" evidence="7">
    <location>
        <begin position="255"/>
        <end position="278"/>
    </location>
</feature>
<name>A0ABS7AKG3_9CLOT</name>
<comment type="similarity">
    <text evidence="2">Belongs to the UPF0324 family.</text>
</comment>
<dbReference type="Pfam" id="PF03601">
    <property type="entry name" value="Cons_hypoth698"/>
    <property type="match status" value="1"/>
</dbReference>
<accession>A0ABS7AKG3</accession>
<keyword evidence="3" id="KW-1003">Cell membrane</keyword>
<sequence length="336" mass="36812">MKKKIKDIIPGLAACIFIAILGKILGNFMPIIGGASFAIILGIIFGNTIFNKSKFDKGSKFSEKDLLSYSIVLMGSTISFMQISLLGFKGVLFIAIQMSLTILTTYFIGKRLGFSKKYSLLMASGNAVCGSSAIASVSPVINANDKDKAISVTVVNLTGTILMFVIPIITTFLYRNSLTQTSAMVGGVLQSVGQVIASAKFINEDVVTLATIFKIIRIIFLIFVVISFSRVKVEENEDMSETEIIKREKKSNIQVPWYIIGFFILCLINSLGLVPNLIQKTFKLISNNFEIIALAAIGMRVKFSDLIKEGPKSMMYGIIVGSFQILFALTLIKIIF</sequence>
<evidence type="ECO:0000256" key="1">
    <source>
        <dbReference type="ARBA" id="ARBA00004651"/>
    </source>
</evidence>
<feature type="transmembrane region" description="Helical" evidence="7">
    <location>
        <begin position="66"/>
        <end position="85"/>
    </location>
</feature>
<evidence type="ECO:0000256" key="7">
    <source>
        <dbReference type="SAM" id="Phobius"/>
    </source>
</evidence>
<dbReference type="PANTHER" id="PTHR30106">
    <property type="entry name" value="INNER MEMBRANE PROTEIN YEIH-RELATED"/>
    <property type="match status" value="1"/>
</dbReference>
<organism evidence="8 9">
    <name type="scientific">Clostridium weizhouense</name>
    <dbReference type="NCBI Taxonomy" id="2859781"/>
    <lineage>
        <taxon>Bacteria</taxon>
        <taxon>Bacillati</taxon>
        <taxon>Bacillota</taxon>
        <taxon>Clostridia</taxon>
        <taxon>Eubacteriales</taxon>
        <taxon>Clostridiaceae</taxon>
        <taxon>Clostridium</taxon>
    </lineage>
</organism>
<evidence type="ECO:0000256" key="3">
    <source>
        <dbReference type="ARBA" id="ARBA00022475"/>
    </source>
</evidence>
<evidence type="ECO:0000256" key="5">
    <source>
        <dbReference type="ARBA" id="ARBA00022989"/>
    </source>
</evidence>
<evidence type="ECO:0000313" key="8">
    <source>
        <dbReference type="EMBL" id="MBW6409039.1"/>
    </source>
</evidence>
<evidence type="ECO:0000256" key="6">
    <source>
        <dbReference type="ARBA" id="ARBA00023136"/>
    </source>
</evidence>
<keyword evidence="5 7" id="KW-1133">Transmembrane helix</keyword>